<sequence>MKPGVFLQAKEMHKYLGMGSRLKLKDFQFPGENYHSAGISNIKTFRRNLDLRLSRDMDDDVEELLSEISQFLDEQLPPTPLRNAIGCEVGSPTAPHAMDEPFHPTQCSSNNNKMEILGYYHIDCCPPDQELVDRIKTAFYGGSTIEEGPTTHVKRERICEEFVQSGIEERIEDIVQKELGHAGIIQGPVIVGHNPRPTQLGPKMAHPVKDGISLFRVVDGSINPGQGVFKIYPTTHHQSLEEFQAHSVTPKQPIMDSTKVFVIRGGIRCEIIPPEGCLLVWIGYSVKPMFHHIRQPCTFPFMTNYEYVELPPLDSQGGRRIHNYMRKS</sequence>
<dbReference type="VEuPathDB" id="FungiDB:TSTA_106920"/>
<organism evidence="1 2">
    <name type="scientific">Talaromyces stipitatus (strain ATCC 10500 / CBS 375.48 / QM 6759 / NRRL 1006)</name>
    <name type="common">Penicillium stipitatum</name>
    <dbReference type="NCBI Taxonomy" id="441959"/>
    <lineage>
        <taxon>Eukaryota</taxon>
        <taxon>Fungi</taxon>
        <taxon>Dikarya</taxon>
        <taxon>Ascomycota</taxon>
        <taxon>Pezizomycotina</taxon>
        <taxon>Eurotiomycetes</taxon>
        <taxon>Eurotiomycetidae</taxon>
        <taxon>Eurotiales</taxon>
        <taxon>Trichocomaceae</taxon>
        <taxon>Talaromyces</taxon>
        <taxon>Talaromyces sect. Talaromyces</taxon>
    </lineage>
</organism>
<protein>
    <submittedName>
        <fullName evidence="1">Uncharacterized protein</fullName>
    </submittedName>
</protein>
<evidence type="ECO:0000313" key="2">
    <source>
        <dbReference type="Proteomes" id="UP000001745"/>
    </source>
</evidence>
<reference evidence="2" key="1">
    <citation type="journal article" date="2015" name="Genome Announc.">
        <title>Genome sequence of the AIDS-associated pathogen Penicillium marneffei (ATCC18224) and its near taxonomic relative Talaromyces stipitatus (ATCC10500).</title>
        <authorList>
            <person name="Nierman W.C."/>
            <person name="Fedorova-Abrams N.D."/>
            <person name="Andrianopoulos A."/>
        </authorList>
    </citation>
    <scope>NUCLEOTIDE SEQUENCE [LARGE SCALE GENOMIC DNA]</scope>
    <source>
        <strain evidence="2">ATCC 10500 / CBS 375.48 / QM 6759 / NRRL 1006</strain>
    </source>
</reference>
<dbReference type="AlphaFoldDB" id="B8MPP4"/>
<keyword evidence="2" id="KW-1185">Reference proteome</keyword>
<dbReference type="OrthoDB" id="4246676at2759"/>
<dbReference type="HOGENOM" id="CLU_084557_0_0_1"/>
<name>B8MPP4_TALSN</name>
<gene>
    <name evidence="1" type="ORF">TSTA_106920</name>
</gene>
<accession>B8MPP4</accession>
<dbReference type="InParanoid" id="B8MPP4"/>
<dbReference type="PhylomeDB" id="B8MPP4"/>
<dbReference type="RefSeq" id="XP_002486721.1">
    <property type="nucleotide sequence ID" value="XM_002486676.1"/>
</dbReference>
<evidence type="ECO:0000313" key="1">
    <source>
        <dbReference type="EMBL" id="EED14483.1"/>
    </source>
</evidence>
<dbReference type="GeneID" id="8103592"/>
<dbReference type="EMBL" id="EQ962658">
    <property type="protein sequence ID" value="EED14483.1"/>
    <property type="molecule type" value="Genomic_DNA"/>
</dbReference>
<dbReference type="Proteomes" id="UP000001745">
    <property type="component" value="Unassembled WGS sequence"/>
</dbReference>
<dbReference type="eggNOG" id="ENOG502RPJK">
    <property type="taxonomic scope" value="Eukaryota"/>
</dbReference>
<proteinExistence type="predicted"/>